<feature type="domain" description="PL28 ulvan lyase" evidence="2">
    <location>
        <begin position="50"/>
        <end position="281"/>
    </location>
</feature>
<keyword evidence="4" id="KW-1185">Reference proteome</keyword>
<dbReference type="Pfam" id="PF22826">
    <property type="entry name" value="PL28"/>
    <property type="match status" value="1"/>
</dbReference>
<sequence length="287" mass="31702">MTKSNLLNLKNIALILLLTISISCSTNDVIDSSVDESTLQESTDLTELHAKASCDTSFPNLGPGSPQSCSDVSSPNNKGTLDCRTSESYGGYDNISGGWGRYKIIGGTIRYNNTKTRVERFFNNLSRSPNKETVLTGRFRIYDLSDGNTCIIQSHAGGIIKKGVEALKKNSSAQFLLYARKVTEKGVDKIRLETHVTTNPYTPSGGGRTITNFKTINYGQEYTFRYETGYNSSNTAFSKIKVGGTEKHIVHNHTTERVYTRYGAYGTSDTGDKTAHIQFKDINHCRD</sequence>
<dbReference type="PROSITE" id="PS51257">
    <property type="entry name" value="PROKAR_LIPOPROTEIN"/>
    <property type="match status" value="1"/>
</dbReference>
<dbReference type="RefSeq" id="WP_185788330.1">
    <property type="nucleotide sequence ID" value="NZ_JACLCP010000001.1"/>
</dbReference>
<comment type="caution">
    <text evidence="3">The sequence shown here is derived from an EMBL/GenBank/DDBJ whole genome shotgun (WGS) entry which is preliminary data.</text>
</comment>
<feature type="signal peptide" evidence="1">
    <location>
        <begin position="1"/>
        <end position="26"/>
    </location>
</feature>
<keyword evidence="1" id="KW-0732">Signal</keyword>
<accession>A0A842IPR6</accession>
<evidence type="ECO:0000313" key="4">
    <source>
        <dbReference type="Proteomes" id="UP000533900"/>
    </source>
</evidence>
<evidence type="ECO:0000259" key="2">
    <source>
        <dbReference type="Pfam" id="PF22826"/>
    </source>
</evidence>
<dbReference type="AlphaFoldDB" id="A0A842IPR6"/>
<dbReference type="InterPro" id="IPR054591">
    <property type="entry name" value="PL28"/>
</dbReference>
<proteinExistence type="predicted"/>
<dbReference type="Proteomes" id="UP000533900">
    <property type="component" value="Unassembled WGS sequence"/>
</dbReference>
<organism evidence="3 4">
    <name type="scientific">Winogradskyella flava</name>
    <dbReference type="NCBI Taxonomy" id="1884876"/>
    <lineage>
        <taxon>Bacteria</taxon>
        <taxon>Pseudomonadati</taxon>
        <taxon>Bacteroidota</taxon>
        <taxon>Flavobacteriia</taxon>
        <taxon>Flavobacteriales</taxon>
        <taxon>Flavobacteriaceae</taxon>
        <taxon>Winogradskyella</taxon>
    </lineage>
</organism>
<name>A0A842IPR6_9FLAO</name>
<gene>
    <name evidence="3" type="ORF">H7F21_06180</name>
</gene>
<reference evidence="3" key="1">
    <citation type="submission" date="2020-08" db="EMBL/GenBank/DDBJ databases">
        <title>Winogradskyella ouciana sp. nov., isolated from the hadal seawater of the Mariana Trench.</title>
        <authorList>
            <person name="He X."/>
        </authorList>
    </citation>
    <scope>NUCLEOTIDE SEQUENCE [LARGE SCALE GENOMIC DNA]</scope>
    <source>
        <strain evidence="3">KCTC 52348</strain>
    </source>
</reference>
<feature type="chain" id="PRO_5032910787" description="PL28 ulvan lyase domain-containing protein" evidence="1">
    <location>
        <begin position="27"/>
        <end position="287"/>
    </location>
</feature>
<dbReference type="EMBL" id="JACLCP010000001">
    <property type="protein sequence ID" value="MBC2844675.1"/>
    <property type="molecule type" value="Genomic_DNA"/>
</dbReference>
<protein>
    <recommendedName>
        <fullName evidence="2">PL28 ulvan lyase domain-containing protein</fullName>
    </recommendedName>
</protein>
<evidence type="ECO:0000313" key="3">
    <source>
        <dbReference type="EMBL" id="MBC2844675.1"/>
    </source>
</evidence>
<evidence type="ECO:0000256" key="1">
    <source>
        <dbReference type="SAM" id="SignalP"/>
    </source>
</evidence>